<evidence type="ECO:0000256" key="2">
    <source>
        <dbReference type="ARBA" id="ARBA00022801"/>
    </source>
</evidence>
<gene>
    <name evidence="5" type="ORF">KK1_040609</name>
</gene>
<sequence>MSKKFVQPTIPKFDGHYDHWSMMMENFLRSKDVEEAKLKDLKVKNFLFHAIDRQILETIFDIGTSKAIWVLMQQKYQGSTKVKRAQLQALRREFELLAMKEGEKVDELQINVEKEVGEHIACLRTDRGGEFTSHEFEEFCKTQGIRRQLTAAYTPMQNGVTERKNRMIMNSVRALLNDRQVSKVFWPESVKWCVHVQNRSPTSTLENTTLEEAWSNGRPMVTYFRVFRCVAHVHIPEQRRTKLEDKSKMCVFLRISDESKAYRLFDLVSKKIIVSRDVVFEEERSWDWGRTDEERKADVLVCEEETNNLEEEDVEHEEEAAQEGGGNNSSGIRSPTSEETNTDQESPVQGRVTRTRRELIWMSDYMTGAGLDVENPMMLMVESKNDPLSFEEAHRSTKWQEAMKVKMEAIEKSNTWELTDLPKGVKPIGVKWVFKTNESGKVEKHKARLVAKRYAQRYGIDYTEVFAPVARLDMVRLIIALATQHEQEIFQLDVKCAFLHGELKEEVFIEQSEGFIKKEKKTRFID</sequence>
<keyword evidence="1" id="KW-0479">Metal-binding</keyword>
<dbReference type="PANTHER" id="PTHR42648:SF18">
    <property type="entry name" value="RETROTRANSPOSON, UNCLASSIFIED-LIKE PROTEIN"/>
    <property type="match status" value="1"/>
</dbReference>
<feature type="domain" description="Integrase catalytic" evidence="4">
    <location>
        <begin position="7"/>
        <end position="218"/>
    </location>
</feature>
<dbReference type="Pfam" id="PF07727">
    <property type="entry name" value="RVT_2"/>
    <property type="match status" value="1"/>
</dbReference>
<evidence type="ECO:0000256" key="1">
    <source>
        <dbReference type="ARBA" id="ARBA00022723"/>
    </source>
</evidence>
<evidence type="ECO:0000259" key="4">
    <source>
        <dbReference type="PROSITE" id="PS50994"/>
    </source>
</evidence>
<dbReference type="GO" id="GO:0046872">
    <property type="term" value="F:metal ion binding"/>
    <property type="evidence" value="ECO:0007669"/>
    <property type="project" value="UniProtKB-KW"/>
</dbReference>
<dbReference type="GO" id="GO:0003676">
    <property type="term" value="F:nucleic acid binding"/>
    <property type="evidence" value="ECO:0007669"/>
    <property type="project" value="InterPro"/>
</dbReference>
<dbReference type="InterPro" id="IPR013103">
    <property type="entry name" value="RVT_2"/>
</dbReference>
<dbReference type="Pfam" id="PF25597">
    <property type="entry name" value="SH3_retrovirus"/>
    <property type="match status" value="1"/>
</dbReference>
<dbReference type="GO" id="GO:0016787">
    <property type="term" value="F:hydrolase activity"/>
    <property type="evidence" value="ECO:0007669"/>
    <property type="project" value="UniProtKB-KW"/>
</dbReference>
<organism evidence="5 6">
    <name type="scientific">Cajanus cajan</name>
    <name type="common">Pigeon pea</name>
    <name type="synonym">Cajanus indicus</name>
    <dbReference type="NCBI Taxonomy" id="3821"/>
    <lineage>
        <taxon>Eukaryota</taxon>
        <taxon>Viridiplantae</taxon>
        <taxon>Streptophyta</taxon>
        <taxon>Embryophyta</taxon>
        <taxon>Tracheophyta</taxon>
        <taxon>Spermatophyta</taxon>
        <taxon>Magnoliopsida</taxon>
        <taxon>eudicotyledons</taxon>
        <taxon>Gunneridae</taxon>
        <taxon>Pentapetalae</taxon>
        <taxon>rosids</taxon>
        <taxon>fabids</taxon>
        <taxon>Fabales</taxon>
        <taxon>Fabaceae</taxon>
        <taxon>Papilionoideae</taxon>
        <taxon>50 kb inversion clade</taxon>
        <taxon>NPAAA clade</taxon>
        <taxon>indigoferoid/millettioid clade</taxon>
        <taxon>Phaseoleae</taxon>
        <taxon>Cajanus</taxon>
    </lineage>
</organism>
<keyword evidence="2" id="KW-0378">Hydrolase</keyword>
<dbReference type="InterPro" id="IPR012337">
    <property type="entry name" value="RNaseH-like_sf"/>
</dbReference>
<dbReference type="InterPro" id="IPR001584">
    <property type="entry name" value="Integrase_cat-core"/>
</dbReference>
<dbReference type="Proteomes" id="UP000075243">
    <property type="component" value="Unassembled WGS sequence"/>
</dbReference>
<evidence type="ECO:0000313" key="5">
    <source>
        <dbReference type="EMBL" id="KYP38155.1"/>
    </source>
</evidence>
<feature type="compositionally biased region" description="Polar residues" evidence="3">
    <location>
        <begin position="329"/>
        <end position="347"/>
    </location>
</feature>
<name>A0A151R708_CAJCA</name>
<dbReference type="SUPFAM" id="SSF53098">
    <property type="entry name" value="Ribonuclease H-like"/>
    <property type="match status" value="1"/>
</dbReference>
<dbReference type="GO" id="GO:0004491">
    <property type="term" value="F:methylmalonate-semialdehyde dehydrogenase (acylating, NAD) activity"/>
    <property type="evidence" value="ECO:0007669"/>
    <property type="project" value="UniProtKB-EC"/>
</dbReference>
<feature type="compositionally biased region" description="Acidic residues" evidence="3">
    <location>
        <begin position="305"/>
        <end position="321"/>
    </location>
</feature>
<proteinExistence type="predicted"/>
<dbReference type="Gene3D" id="3.30.420.10">
    <property type="entry name" value="Ribonuclease H-like superfamily/Ribonuclease H"/>
    <property type="match status" value="1"/>
</dbReference>
<accession>A0A151R708</accession>
<dbReference type="PROSITE" id="PS50994">
    <property type="entry name" value="INTEGRASE"/>
    <property type="match status" value="1"/>
</dbReference>
<dbReference type="EMBL" id="KQ484031">
    <property type="protein sequence ID" value="KYP38155.1"/>
    <property type="molecule type" value="Genomic_DNA"/>
</dbReference>
<dbReference type="AlphaFoldDB" id="A0A151R708"/>
<dbReference type="PANTHER" id="PTHR42648">
    <property type="entry name" value="TRANSPOSASE, PUTATIVE-RELATED"/>
    <property type="match status" value="1"/>
</dbReference>
<dbReference type="Pfam" id="PF14223">
    <property type="entry name" value="Retrotran_gag_2"/>
    <property type="match status" value="1"/>
</dbReference>
<reference evidence="5" key="1">
    <citation type="journal article" date="2012" name="Nat. Biotechnol.">
        <title>Draft genome sequence of pigeonpea (Cajanus cajan), an orphan legume crop of resource-poor farmers.</title>
        <authorList>
            <person name="Varshney R.K."/>
            <person name="Chen W."/>
            <person name="Li Y."/>
            <person name="Bharti A.K."/>
            <person name="Saxena R.K."/>
            <person name="Schlueter J.A."/>
            <person name="Donoghue M.T."/>
            <person name="Azam S."/>
            <person name="Fan G."/>
            <person name="Whaley A.M."/>
            <person name="Farmer A.D."/>
            <person name="Sheridan J."/>
            <person name="Iwata A."/>
            <person name="Tuteja R."/>
            <person name="Penmetsa R.V."/>
            <person name="Wu W."/>
            <person name="Upadhyaya H.D."/>
            <person name="Yang S.P."/>
            <person name="Shah T."/>
            <person name="Saxena K.B."/>
            <person name="Michael T."/>
            <person name="McCombie W.R."/>
            <person name="Yang B."/>
            <person name="Zhang G."/>
            <person name="Yang H."/>
            <person name="Wang J."/>
            <person name="Spillane C."/>
            <person name="Cook D.R."/>
            <person name="May G.D."/>
            <person name="Xu X."/>
            <person name="Jackson S.A."/>
        </authorList>
    </citation>
    <scope>NUCLEOTIDE SEQUENCE [LARGE SCALE GENOMIC DNA]</scope>
</reference>
<evidence type="ECO:0000313" key="6">
    <source>
        <dbReference type="Proteomes" id="UP000075243"/>
    </source>
</evidence>
<keyword evidence="5" id="KW-0560">Oxidoreductase</keyword>
<protein>
    <submittedName>
        <fullName evidence="5">Retrovirus-related Pol polyprotein from transposon TNT 1-94</fullName>
        <ecNumber evidence="5">1.2.1.27</ecNumber>
    </submittedName>
</protein>
<dbReference type="InterPro" id="IPR039537">
    <property type="entry name" value="Retrotran_Ty1/copia-like"/>
</dbReference>
<dbReference type="GO" id="GO:0015074">
    <property type="term" value="P:DNA integration"/>
    <property type="evidence" value="ECO:0007669"/>
    <property type="project" value="InterPro"/>
</dbReference>
<dbReference type="InterPro" id="IPR036397">
    <property type="entry name" value="RNaseH_sf"/>
</dbReference>
<dbReference type="EC" id="1.2.1.27" evidence="5"/>
<dbReference type="OMA" id="FTSHEFE"/>
<keyword evidence="6" id="KW-1185">Reference proteome</keyword>
<evidence type="ECO:0000256" key="3">
    <source>
        <dbReference type="SAM" id="MobiDB-lite"/>
    </source>
</evidence>
<feature type="region of interest" description="Disordered" evidence="3">
    <location>
        <begin position="305"/>
        <end position="353"/>
    </location>
</feature>
<dbReference type="InterPro" id="IPR057670">
    <property type="entry name" value="SH3_retrovirus"/>
</dbReference>
<dbReference type="Gramene" id="C.cajan_39034.t">
    <property type="protein sequence ID" value="C.cajan_39034.t"/>
    <property type="gene ID" value="C.cajan_39034"/>
</dbReference>